<keyword evidence="1" id="KW-0472">Membrane</keyword>
<evidence type="ECO:0000256" key="1">
    <source>
        <dbReference type="SAM" id="Phobius"/>
    </source>
</evidence>
<dbReference type="GeneID" id="83702427"/>
<gene>
    <name evidence="2" type="ORF">DK869_07980</name>
</gene>
<proteinExistence type="predicted"/>
<protein>
    <submittedName>
        <fullName evidence="2">Uncharacterized protein</fullName>
    </submittedName>
</protein>
<evidence type="ECO:0000313" key="2">
    <source>
        <dbReference type="EMBL" id="PXY99861.1"/>
    </source>
</evidence>
<name>A0A318N031_9PROT</name>
<evidence type="ECO:0000313" key="3">
    <source>
        <dbReference type="Proteomes" id="UP000247565"/>
    </source>
</evidence>
<accession>A0A318N031</accession>
<dbReference type="Proteomes" id="UP000247565">
    <property type="component" value="Unassembled WGS sequence"/>
</dbReference>
<dbReference type="AlphaFoldDB" id="A0A318N031"/>
<reference evidence="2 3" key="1">
    <citation type="submission" date="2018-05" db="EMBL/GenBank/DDBJ databases">
        <title>Reference genomes for bee gut microbiota database.</title>
        <authorList>
            <person name="Ellegaard K.M."/>
        </authorList>
    </citation>
    <scope>NUCLEOTIDE SEQUENCE [LARGE SCALE GENOMIC DNA]</scope>
    <source>
        <strain evidence="2 3">ESL0284</strain>
    </source>
</reference>
<sequence>MDVIALFKAVMVGFFSFMIAVGAVLSVVSAITKQSITMPKHVRKLPAFLMFAVILLGGWIFIYLGFVSLPADNSVTTQQMMMIYAYLFALIPSVALMLASFVYYLDVRSAAKKEGKS</sequence>
<dbReference type="EMBL" id="QGLT01000004">
    <property type="protein sequence ID" value="PXY99861.1"/>
    <property type="molecule type" value="Genomic_DNA"/>
</dbReference>
<feature type="transmembrane region" description="Helical" evidence="1">
    <location>
        <begin position="83"/>
        <end position="105"/>
    </location>
</feature>
<keyword evidence="3" id="KW-1185">Reference proteome</keyword>
<organism evidence="2 3">
    <name type="scientific">Commensalibacter melissae</name>
    <dbReference type="NCBI Taxonomy" id="2070537"/>
    <lineage>
        <taxon>Bacteria</taxon>
        <taxon>Pseudomonadati</taxon>
        <taxon>Pseudomonadota</taxon>
        <taxon>Alphaproteobacteria</taxon>
        <taxon>Acetobacterales</taxon>
        <taxon>Acetobacteraceae</taxon>
    </lineage>
</organism>
<comment type="caution">
    <text evidence="2">The sequence shown here is derived from an EMBL/GenBank/DDBJ whole genome shotgun (WGS) entry which is preliminary data.</text>
</comment>
<keyword evidence="1" id="KW-0812">Transmembrane</keyword>
<keyword evidence="1" id="KW-1133">Transmembrane helix</keyword>
<feature type="transmembrane region" description="Helical" evidence="1">
    <location>
        <begin position="48"/>
        <end position="71"/>
    </location>
</feature>
<feature type="transmembrane region" description="Helical" evidence="1">
    <location>
        <begin position="6"/>
        <end position="28"/>
    </location>
</feature>
<dbReference type="RefSeq" id="WP_110439481.1">
    <property type="nucleotide sequence ID" value="NZ_CP033087.1"/>
</dbReference>